<dbReference type="Proteomes" id="UP000615446">
    <property type="component" value="Unassembled WGS sequence"/>
</dbReference>
<name>A0A8H3LTW3_9GLOM</name>
<dbReference type="EMBL" id="BLAL01000206">
    <property type="protein sequence ID" value="GES91815.1"/>
    <property type="molecule type" value="Genomic_DNA"/>
</dbReference>
<comment type="caution">
    <text evidence="1">The sequence shown here is derived from an EMBL/GenBank/DDBJ whole genome shotgun (WGS) entry which is preliminary data.</text>
</comment>
<evidence type="ECO:0000313" key="2">
    <source>
        <dbReference type="Proteomes" id="UP000615446"/>
    </source>
</evidence>
<sequence length="161" mass="19206">MKRQKYVEKIHTEWLNKSKKLNISPRTGCSFTTSYEHYNKKTLRKQAARRLHKEKRLESIAIKAGIPKPLDDISRQQWTNKNFMFHHQLTDGLVSCYKLISHIMKSKHINHPDYVAFLPTKQQMKQRNNVIATREATNESSRTHYRTEEEWYAWNASARSF</sequence>
<accession>A0A8H3LTW3</accession>
<protein>
    <submittedName>
        <fullName evidence="1">Uncharacterized protein</fullName>
    </submittedName>
</protein>
<reference evidence="1" key="1">
    <citation type="submission" date="2019-10" db="EMBL/GenBank/DDBJ databases">
        <title>Conservation and host-specific expression of non-tandemly repeated heterogenous ribosome RNA gene in arbuscular mycorrhizal fungi.</title>
        <authorList>
            <person name="Maeda T."/>
            <person name="Kobayashi Y."/>
            <person name="Nakagawa T."/>
            <person name="Ezawa T."/>
            <person name="Yamaguchi K."/>
            <person name="Bino T."/>
            <person name="Nishimoto Y."/>
            <person name="Shigenobu S."/>
            <person name="Kawaguchi M."/>
        </authorList>
    </citation>
    <scope>NUCLEOTIDE SEQUENCE</scope>
    <source>
        <strain evidence="1">HR1</strain>
    </source>
</reference>
<gene>
    <name evidence="1" type="ORF">RCL2_001861700</name>
</gene>
<organism evidence="1 2">
    <name type="scientific">Rhizophagus clarus</name>
    <dbReference type="NCBI Taxonomy" id="94130"/>
    <lineage>
        <taxon>Eukaryota</taxon>
        <taxon>Fungi</taxon>
        <taxon>Fungi incertae sedis</taxon>
        <taxon>Mucoromycota</taxon>
        <taxon>Glomeromycotina</taxon>
        <taxon>Glomeromycetes</taxon>
        <taxon>Glomerales</taxon>
        <taxon>Glomeraceae</taxon>
        <taxon>Rhizophagus</taxon>
    </lineage>
</organism>
<proteinExistence type="predicted"/>
<evidence type="ECO:0000313" key="1">
    <source>
        <dbReference type="EMBL" id="GES91815.1"/>
    </source>
</evidence>
<dbReference type="AlphaFoldDB" id="A0A8H3LTW3"/>